<dbReference type="AlphaFoldDB" id="A0AAV6ZFX5"/>
<comment type="caution">
    <text evidence="1">The sequence shown here is derived from an EMBL/GenBank/DDBJ whole genome shotgun (WGS) entry which is preliminary data.</text>
</comment>
<gene>
    <name evidence="1" type="ORF">GDO81_028909</name>
</gene>
<dbReference type="Proteomes" id="UP000824782">
    <property type="component" value="Unassembled WGS sequence"/>
</dbReference>
<evidence type="ECO:0000313" key="1">
    <source>
        <dbReference type="EMBL" id="KAG8547173.1"/>
    </source>
</evidence>
<sequence>MCLVWVPDTVNCVNPSHRTSTDENSRLSITLLQRVLAQTGRVCDHGTAVTMINGPFLHSWIWFCCVTVLELTLHEMLGKIVSSP</sequence>
<evidence type="ECO:0000313" key="2">
    <source>
        <dbReference type="Proteomes" id="UP000824782"/>
    </source>
</evidence>
<proteinExistence type="predicted"/>
<name>A0AAV6ZFX5_ENGPU</name>
<dbReference type="EMBL" id="WNYA01000804">
    <property type="protein sequence ID" value="KAG8547173.1"/>
    <property type="molecule type" value="Genomic_DNA"/>
</dbReference>
<keyword evidence="2" id="KW-1185">Reference proteome</keyword>
<protein>
    <submittedName>
        <fullName evidence="1">Uncharacterized protein</fullName>
    </submittedName>
</protein>
<organism evidence="1 2">
    <name type="scientific">Engystomops pustulosus</name>
    <name type="common">Tungara frog</name>
    <name type="synonym">Physalaemus pustulosus</name>
    <dbReference type="NCBI Taxonomy" id="76066"/>
    <lineage>
        <taxon>Eukaryota</taxon>
        <taxon>Metazoa</taxon>
        <taxon>Chordata</taxon>
        <taxon>Craniata</taxon>
        <taxon>Vertebrata</taxon>
        <taxon>Euteleostomi</taxon>
        <taxon>Amphibia</taxon>
        <taxon>Batrachia</taxon>
        <taxon>Anura</taxon>
        <taxon>Neobatrachia</taxon>
        <taxon>Hyloidea</taxon>
        <taxon>Leptodactylidae</taxon>
        <taxon>Leiuperinae</taxon>
        <taxon>Engystomops</taxon>
    </lineage>
</organism>
<accession>A0AAV6ZFX5</accession>
<reference evidence="1" key="1">
    <citation type="thesis" date="2020" institute="ProQuest LLC" country="789 East Eisenhower Parkway, Ann Arbor, MI, USA">
        <title>Comparative Genomics and Chromosome Evolution.</title>
        <authorList>
            <person name="Mudd A.B."/>
        </authorList>
    </citation>
    <scope>NUCLEOTIDE SEQUENCE</scope>
    <source>
        <strain evidence="1">237g6f4</strain>
        <tissue evidence="1">Blood</tissue>
    </source>
</reference>